<sequence length="81" mass="9645">MFERWSQKGLMLYQVGYRIRSADTKETEPLLAGTWFVASALSNLNTVPFSLYFILFLFFFIFFFSLFFSFLPRSFLNSMDH</sequence>
<dbReference type="VEuPathDB" id="FungiDB:BDV34DRAFT_163859"/>
<evidence type="ECO:0000256" key="1">
    <source>
        <dbReference type="SAM" id="Phobius"/>
    </source>
</evidence>
<dbReference type="AlphaFoldDB" id="A0A5N6E1E5"/>
<accession>A0A5N6E1E5</accession>
<proteinExistence type="predicted"/>
<evidence type="ECO:0000313" key="2">
    <source>
        <dbReference type="EMBL" id="KAB8210210.1"/>
    </source>
</evidence>
<organism evidence="2 3">
    <name type="scientific">Aspergillus parasiticus</name>
    <dbReference type="NCBI Taxonomy" id="5067"/>
    <lineage>
        <taxon>Eukaryota</taxon>
        <taxon>Fungi</taxon>
        <taxon>Dikarya</taxon>
        <taxon>Ascomycota</taxon>
        <taxon>Pezizomycotina</taxon>
        <taxon>Eurotiomycetes</taxon>
        <taxon>Eurotiomycetidae</taxon>
        <taxon>Eurotiales</taxon>
        <taxon>Aspergillaceae</taxon>
        <taxon>Aspergillus</taxon>
        <taxon>Aspergillus subgen. Circumdati</taxon>
    </lineage>
</organism>
<evidence type="ECO:0000313" key="3">
    <source>
        <dbReference type="Proteomes" id="UP000326532"/>
    </source>
</evidence>
<protein>
    <submittedName>
        <fullName evidence="2">Uncharacterized protein</fullName>
    </submittedName>
</protein>
<keyword evidence="3" id="KW-1185">Reference proteome</keyword>
<feature type="transmembrane region" description="Helical" evidence="1">
    <location>
        <begin position="49"/>
        <end position="71"/>
    </location>
</feature>
<reference evidence="2 3" key="1">
    <citation type="submission" date="2019-04" db="EMBL/GenBank/DDBJ databases">
        <title>Fungal friends and foes A comparative genomics study of 23 Aspergillus species from section Flavi.</title>
        <authorList>
            <consortium name="DOE Joint Genome Institute"/>
            <person name="Kjaerbolling I."/>
            <person name="Vesth T.C."/>
            <person name="Frisvad J.C."/>
            <person name="Nybo J.L."/>
            <person name="Theobald S."/>
            <person name="Kildgaard S."/>
            <person name="Petersen T.I."/>
            <person name="Kuo A."/>
            <person name="Sato A."/>
            <person name="Lyhne E.K."/>
            <person name="Kogle M.E."/>
            <person name="Wiebenga A."/>
            <person name="Kun R.S."/>
            <person name="Lubbers R.J."/>
            <person name="Makela M.R."/>
            <person name="Barry K."/>
            <person name="Chovatia M."/>
            <person name="Clum A."/>
            <person name="Daum C."/>
            <person name="Haridas S."/>
            <person name="He G."/>
            <person name="LaButti K."/>
            <person name="Lipzen A."/>
            <person name="Mondo S."/>
            <person name="Pangilinan J."/>
            <person name="Riley R."/>
            <person name="Salamov A."/>
            <person name="Simmons B.A."/>
            <person name="Magnuson J.K."/>
            <person name="Henrissat B."/>
            <person name="Mortensen U.H."/>
            <person name="Larsen T.O."/>
            <person name="De vries R.P."/>
            <person name="Grigoriev I.V."/>
            <person name="Machida M."/>
            <person name="Baker S.E."/>
            <person name="Andersen M.R."/>
        </authorList>
    </citation>
    <scope>NUCLEOTIDE SEQUENCE [LARGE SCALE GENOMIC DNA]</scope>
    <source>
        <strain evidence="2 3">CBS 117618</strain>
    </source>
</reference>
<dbReference type="EMBL" id="ML734943">
    <property type="protein sequence ID" value="KAB8210210.1"/>
    <property type="molecule type" value="Genomic_DNA"/>
</dbReference>
<dbReference type="Proteomes" id="UP000326532">
    <property type="component" value="Unassembled WGS sequence"/>
</dbReference>
<keyword evidence="1" id="KW-0812">Transmembrane</keyword>
<keyword evidence="1" id="KW-0472">Membrane</keyword>
<gene>
    <name evidence="2" type="ORF">BDV34DRAFT_163859</name>
</gene>
<name>A0A5N6E1E5_ASPPA</name>
<keyword evidence="1" id="KW-1133">Transmembrane helix</keyword>